<feature type="domain" description="ABC transmembrane type-1" evidence="13">
    <location>
        <begin position="24"/>
        <end position="303"/>
    </location>
</feature>
<evidence type="ECO:0000256" key="1">
    <source>
        <dbReference type="ARBA" id="ARBA00004429"/>
    </source>
</evidence>
<dbReference type="SUPFAM" id="SSF90123">
    <property type="entry name" value="ABC transporter transmembrane region"/>
    <property type="match status" value="1"/>
</dbReference>
<feature type="transmembrane region" description="Helical" evidence="11">
    <location>
        <begin position="148"/>
        <end position="173"/>
    </location>
</feature>
<evidence type="ECO:0000259" key="13">
    <source>
        <dbReference type="PROSITE" id="PS50929"/>
    </source>
</evidence>
<dbReference type="PATRIC" id="fig|1562462.4.peg.872"/>
<keyword evidence="3" id="KW-1003">Cell membrane</keyword>
<dbReference type="InterPro" id="IPR003593">
    <property type="entry name" value="AAA+_ATPase"/>
</dbReference>
<dbReference type="GO" id="GO:0005886">
    <property type="term" value="C:plasma membrane"/>
    <property type="evidence" value="ECO:0007669"/>
    <property type="project" value="UniProtKB-SubCell"/>
</dbReference>
<keyword evidence="5 11" id="KW-0812">Transmembrane</keyword>
<comment type="subcellular location">
    <subcellularLocation>
        <location evidence="1">Cell inner membrane</location>
        <topology evidence="1">Multi-pass membrane protein</topology>
    </subcellularLocation>
</comment>
<evidence type="ECO:0000256" key="2">
    <source>
        <dbReference type="ARBA" id="ARBA00022448"/>
    </source>
</evidence>
<evidence type="ECO:0000256" key="8">
    <source>
        <dbReference type="ARBA" id="ARBA00022989"/>
    </source>
</evidence>
<keyword evidence="2" id="KW-0813">Transport</keyword>
<dbReference type="PANTHER" id="PTHR24221">
    <property type="entry name" value="ATP-BINDING CASSETTE SUB-FAMILY B"/>
    <property type="match status" value="1"/>
</dbReference>
<dbReference type="InterPro" id="IPR003439">
    <property type="entry name" value="ABC_transporter-like_ATP-bd"/>
</dbReference>
<dbReference type="GO" id="GO:0140359">
    <property type="term" value="F:ABC-type transporter activity"/>
    <property type="evidence" value="ECO:0007669"/>
    <property type="project" value="InterPro"/>
</dbReference>
<evidence type="ECO:0008006" key="16">
    <source>
        <dbReference type="Google" id="ProtNLM"/>
    </source>
</evidence>
<keyword evidence="9 11" id="KW-0472">Membrane</keyword>
<dbReference type="FunFam" id="3.40.50.300:FF:000221">
    <property type="entry name" value="Multidrug ABC transporter ATP-binding protein"/>
    <property type="match status" value="1"/>
</dbReference>
<keyword evidence="6" id="KW-0547">Nucleotide-binding</keyword>
<dbReference type="SMART" id="SM00382">
    <property type="entry name" value="AAA"/>
    <property type="match status" value="1"/>
</dbReference>
<gene>
    <name evidence="14" type="ORF">AL705_04280</name>
</gene>
<feature type="transmembrane region" description="Helical" evidence="11">
    <location>
        <begin position="58"/>
        <end position="79"/>
    </location>
</feature>
<evidence type="ECO:0000313" key="14">
    <source>
        <dbReference type="EMBL" id="ALE18984.1"/>
    </source>
</evidence>
<feature type="domain" description="ABC transporter" evidence="12">
    <location>
        <begin position="340"/>
        <end position="575"/>
    </location>
</feature>
<dbReference type="SUPFAM" id="SSF52540">
    <property type="entry name" value="P-loop containing nucleoside triphosphate hydrolases"/>
    <property type="match status" value="1"/>
</dbReference>
<evidence type="ECO:0000256" key="3">
    <source>
        <dbReference type="ARBA" id="ARBA00022475"/>
    </source>
</evidence>
<evidence type="ECO:0000313" key="15">
    <source>
        <dbReference type="Proteomes" id="UP000068137"/>
    </source>
</evidence>
<evidence type="ECO:0000256" key="4">
    <source>
        <dbReference type="ARBA" id="ARBA00022519"/>
    </source>
</evidence>
<proteinExistence type="inferred from homology"/>
<feature type="transmembrane region" description="Helical" evidence="11">
    <location>
        <begin position="21"/>
        <end position="46"/>
    </location>
</feature>
<dbReference type="PROSITE" id="PS50929">
    <property type="entry name" value="ABC_TM1F"/>
    <property type="match status" value="1"/>
</dbReference>
<dbReference type="Gene3D" id="3.40.50.300">
    <property type="entry name" value="P-loop containing nucleotide triphosphate hydrolases"/>
    <property type="match status" value="1"/>
</dbReference>
<dbReference type="InterPro" id="IPR039421">
    <property type="entry name" value="Type_1_exporter"/>
</dbReference>
<dbReference type="PANTHER" id="PTHR24221:SF397">
    <property type="entry name" value="ABC TRANSPORTER, ATP-BINDING TRANSMEMBRANE PROTEIN"/>
    <property type="match status" value="1"/>
</dbReference>
<dbReference type="PROSITE" id="PS00211">
    <property type="entry name" value="ABC_TRANSPORTER_1"/>
    <property type="match status" value="1"/>
</dbReference>
<comment type="similarity">
    <text evidence="10">Belongs to the ABC transporter superfamily. Siderophore-Fe(3+) uptake transporter (SIUT) (TC 3.A.1.21) family.</text>
</comment>
<dbReference type="Pfam" id="PF00664">
    <property type="entry name" value="ABC_membrane"/>
    <property type="match status" value="1"/>
</dbReference>
<keyword evidence="4" id="KW-0997">Cell inner membrane</keyword>
<evidence type="ECO:0000256" key="6">
    <source>
        <dbReference type="ARBA" id="ARBA00022741"/>
    </source>
</evidence>
<dbReference type="Pfam" id="PF00005">
    <property type="entry name" value="ABC_tran"/>
    <property type="match status" value="1"/>
</dbReference>
<evidence type="ECO:0000259" key="12">
    <source>
        <dbReference type="PROSITE" id="PS50893"/>
    </source>
</evidence>
<dbReference type="EMBL" id="CP012390">
    <property type="protein sequence ID" value="ALE18984.1"/>
    <property type="molecule type" value="Genomic_DNA"/>
</dbReference>
<dbReference type="InterPro" id="IPR027417">
    <property type="entry name" value="P-loop_NTPase"/>
</dbReference>
<accession>A0A0M3TBP6</accession>
<dbReference type="InterPro" id="IPR011527">
    <property type="entry name" value="ABC1_TM_dom"/>
</dbReference>
<reference evidence="14 15" key="1">
    <citation type="journal article" date="2015" name="Genome Announc.">
        <title>Complete Genome Sequences for Two Strains of a Novel Fastidious, Partially Acid-Fast, Gram-Positive Corynebacterineae Bacterium, Derived from Human Clinical Samples.</title>
        <authorList>
            <person name="Nicholson A.C."/>
            <person name="Bell M."/>
            <person name="Humrighouse B.W."/>
            <person name="McQuiston J.R."/>
        </authorList>
    </citation>
    <scope>NUCLEOTIDE SEQUENCE [LARGE SCALE GENOMIC DNA]</scope>
    <source>
        <strain evidence="14 15">X1698</strain>
    </source>
</reference>
<dbReference type="GO" id="GO:0005524">
    <property type="term" value="F:ATP binding"/>
    <property type="evidence" value="ECO:0007669"/>
    <property type="project" value="UniProtKB-KW"/>
</dbReference>
<name>A0A0M3TBP6_9ACTN</name>
<evidence type="ECO:0000256" key="7">
    <source>
        <dbReference type="ARBA" id="ARBA00022840"/>
    </source>
</evidence>
<dbReference type="Gene3D" id="1.20.1560.10">
    <property type="entry name" value="ABC transporter type 1, transmembrane domain"/>
    <property type="match status" value="1"/>
</dbReference>
<organism evidence="14 15">
    <name type="scientific">Lawsonella clevelandensis</name>
    <dbReference type="NCBI Taxonomy" id="1528099"/>
    <lineage>
        <taxon>Bacteria</taxon>
        <taxon>Bacillati</taxon>
        <taxon>Actinomycetota</taxon>
        <taxon>Actinomycetes</taxon>
        <taxon>Mycobacteriales</taxon>
        <taxon>Lawsonellaceae</taxon>
        <taxon>Lawsonella</taxon>
    </lineage>
</organism>
<dbReference type="GO" id="GO:0034040">
    <property type="term" value="F:ATPase-coupled lipid transmembrane transporter activity"/>
    <property type="evidence" value="ECO:0007669"/>
    <property type="project" value="TreeGrafter"/>
</dbReference>
<evidence type="ECO:0000256" key="5">
    <source>
        <dbReference type="ARBA" id="ARBA00022692"/>
    </source>
</evidence>
<keyword evidence="8 11" id="KW-1133">Transmembrane helix</keyword>
<dbReference type="PROSITE" id="PS50893">
    <property type="entry name" value="ABC_TRANSPORTER_2"/>
    <property type="match status" value="1"/>
</dbReference>
<evidence type="ECO:0000256" key="10">
    <source>
        <dbReference type="ARBA" id="ARBA00023455"/>
    </source>
</evidence>
<dbReference type="RefSeq" id="WP_053961958.1">
    <property type="nucleotide sequence ID" value="NZ_CAJPTR010000030.1"/>
</dbReference>
<keyword evidence="7" id="KW-0067">ATP-binding</keyword>
<dbReference type="KEGG" id="cbq:AL705_04280"/>
<dbReference type="InterPro" id="IPR036640">
    <property type="entry name" value="ABC1_TM_sf"/>
</dbReference>
<dbReference type="STRING" id="1528099.AL705_04280"/>
<dbReference type="GO" id="GO:0016887">
    <property type="term" value="F:ATP hydrolysis activity"/>
    <property type="evidence" value="ECO:0007669"/>
    <property type="project" value="InterPro"/>
</dbReference>
<evidence type="ECO:0000256" key="9">
    <source>
        <dbReference type="ARBA" id="ARBA00023136"/>
    </source>
</evidence>
<dbReference type="OrthoDB" id="9806127at2"/>
<protein>
    <recommendedName>
        <fullName evidence="16">Iron import ATP-binding/permease protein IrtB</fullName>
    </recommendedName>
</protein>
<dbReference type="AlphaFoldDB" id="A0A0M3TBP6"/>
<sequence length="604" mass="64769">MIRELIDIGGTSSADKDFARPFHIFLALAILNGVCQGAALGTMVPVLMSVLQGDMHQAHIWLCVFAAATLVSIIVSVVANGRAFDSSMIIIESMHRRLGQKLINLPLGWFNADATGRASHLAVKGTMFVASAAMDVLVPYIGNIVSPLTLIIVSLIFDWRLGLCLLVGAPLIYGSAKLAMWLNNRADVHVHSAQINTDTRLLEFGRAQVSLRAAGLTGSDYQPLAEAIERQRKAGRGALWASVISMILQNIVVQLLFAAVVSLAVYLAMGGADPVLMLALIGLLTQFVKPLQVIAEVGTTLRTTDHELEDITEILNLDPMPEPDPEAATALPAAPADYDIAVQDVHFRYRPDLPEILRGASFQLPAGSMTALVGASGSGKTTITRLIARFWDVTSGSITIDGKDIRSYTTADLMSMLSLVFQDIYLFDDTLEANIAYGNPQASAADIRAAAERAGVTEIAQRLPDGWESRVGEGGRLLSGGERQRVSIARALLKQAPIVLFDEATASLDASMEKTVQESIAELAQTSTVLVIAHQLSTVQNADNIVVLDDGVVAEQGTHSQLMALGGRYSEFWRRRDAAHGWVLTTSSVTGFDASAERSASLTT</sequence>
<dbReference type="InterPro" id="IPR017871">
    <property type="entry name" value="ABC_transporter-like_CS"/>
</dbReference>
<dbReference type="Proteomes" id="UP000068137">
    <property type="component" value="Chromosome"/>
</dbReference>
<feature type="transmembrane region" description="Helical" evidence="11">
    <location>
        <begin position="238"/>
        <end position="257"/>
    </location>
</feature>
<evidence type="ECO:0000256" key="11">
    <source>
        <dbReference type="SAM" id="Phobius"/>
    </source>
</evidence>